<proteinExistence type="predicted"/>
<keyword evidence="1" id="KW-0645">Protease</keyword>
<sequence>MDVKRYFRGPVMWIVLAVLAVVVLMNVVGSGGGYKSVDTSEVIKAINTGQVETAKLTTGDSQMIKIELKQCEKLGKHDGTKFQANYIGDQGVQLAQSLQTKYDAGQIPTGTPSPRTRPARS</sequence>
<feature type="domain" description="Peptidase M41 FtsH extracellular" evidence="4">
    <location>
        <begin position="11"/>
        <end position="89"/>
    </location>
</feature>
<evidence type="ECO:0000313" key="6">
    <source>
        <dbReference type="Proteomes" id="UP000660554"/>
    </source>
</evidence>
<keyword evidence="2" id="KW-0378">Hydrolase</keyword>
<name>A0ABQ3NSE0_STRVG</name>
<comment type="caution">
    <text evidence="5">The sequence shown here is derived from an EMBL/GenBank/DDBJ whole genome shotgun (WGS) entry which is preliminary data.</text>
</comment>
<keyword evidence="6" id="KW-1185">Reference proteome</keyword>
<evidence type="ECO:0000313" key="5">
    <source>
        <dbReference type="EMBL" id="GHI15693.1"/>
    </source>
</evidence>
<protein>
    <recommendedName>
        <fullName evidence="4">Peptidase M41 FtsH extracellular domain-containing protein</fullName>
    </recommendedName>
</protein>
<evidence type="ECO:0000256" key="1">
    <source>
        <dbReference type="ARBA" id="ARBA00022670"/>
    </source>
</evidence>
<accession>A0ABQ3NSE0</accession>
<dbReference type="Pfam" id="PF06480">
    <property type="entry name" value="FtsH_ext"/>
    <property type="match status" value="1"/>
</dbReference>
<dbReference type="InterPro" id="IPR011546">
    <property type="entry name" value="Pept_M41_FtsH_extracell"/>
</dbReference>
<evidence type="ECO:0000256" key="3">
    <source>
        <dbReference type="SAM" id="MobiDB-lite"/>
    </source>
</evidence>
<gene>
    <name evidence="5" type="ORF">Scinn_51560</name>
</gene>
<feature type="region of interest" description="Disordered" evidence="3">
    <location>
        <begin position="102"/>
        <end position="121"/>
    </location>
</feature>
<dbReference type="EMBL" id="BNDV01000011">
    <property type="protein sequence ID" value="GHI15693.1"/>
    <property type="molecule type" value="Genomic_DNA"/>
</dbReference>
<organism evidence="5 6">
    <name type="scientific">Streptomyces virginiae</name>
    <name type="common">Streptomyces cinnamonensis</name>
    <dbReference type="NCBI Taxonomy" id="1961"/>
    <lineage>
        <taxon>Bacteria</taxon>
        <taxon>Bacillati</taxon>
        <taxon>Actinomycetota</taxon>
        <taxon>Actinomycetes</taxon>
        <taxon>Kitasatosporales</taxon>
        <taxon>Streptomycetaceae</taxon>
        <taxon>Streptomyces</taxon>
    </lineage>
</organism>
<dbReference type="Proteomes" id="UP000660554">
    <property type="component" value="Unassembled WGS sequence"/>
</dbReference>
<evidence type="ECO:0000256" key="2">
    <source>
        <dbReference type="ARBA" id="ARBA00022801"/>
    </source>
</evidence>
<reference evidence="6" key="1">
    <citation type="submission" date="2020-09" db="EMBL/GenBank/DDBJ databases">
        <title>Whole genome shotgun sequence of Streptomyces cinnamonensis NBRC 15873.</title>
        <authorList>
            <person name="Komaki H."/>
            <person name="Tamura T."/>
        </authorList>
    </citation>
    <scope>NUCLEOTIDE SEQUENCE [LARGE SCALE GENOMIC DNA]</scope>
    <source>
        <strain evidence="6">NBRC 15873</strain>
    </source>
</reference>
<evidence type="ECO:0000259" key="4">
    <source>
        <dbReference type="Pfam" id="PF06480"/>
    </source>
</evidence>